<dbReference type="Proteomes" id="UP001152798">
    <property type="component" value="Chromosome 3"/>
</dbReference>
<dbReference type="EMBL" id="OV725079">
    <property type="protein sequence ID" value="CAH1395510.1"/>
    <property type="molecule type" value="Genomic_DNA"/>
</dbReference>
<dbReference type="AlphaFoldDB" id="A0A9P0EDR4"/>
<dbReference type="GO" id="GO:1990023">
    <property type="term" value="C:mitotic spindle midzone"/>
    <property type="evidence" value="ECO:0007669"/>
    <property type="project" value="TreeGrafter"/>
</dbReference>
<evidence type="ECO:0000313" key="2">
    <source>
        <dbReference type="EMBL" id="CAH1395510.1"/>
    </source>
</evidence>
<protein>
    <submittedName>
        <fullName evidence="2">Uncharacterized protein</fullName>
    </submittedName>
</protein>
<dbReference type="GO" id="GO:0051256">
    <property type="term" value="P:mitotic spindle midzone assembly"/>
    <property type="evidence" value="ECO:0007669"/>
    <property type="project" value="TreeGrafter"/>
</dbReference>
<dbReference type="PANTHER" id="PTHR21831:SF2">
    <property type="entry name" value="MICROTUBULE-ASSOCIATED PROTEIN 10"/>
    <property type="match status" value="1"/>
</dbReference>
<dbReference type="InterPro" id="IPR039302">
    <property type="entry name" value="MAP10"/>
</dbReference>
<evidence type="ECO:0000256" key="1">
    <source>
        <dbReference type="SAM" id="MobiDB-lite"/>
    </source>
</evidence>
<feature type="compositionally biased region" description="Polar residues" evidence="1">
    <location>
        <begin position="766"/>
        <end position="777"/>
    </location>
</feature>
<sequence length="971" mass="103724">MAFDLSKNEDFQRLFLLELLVDSVKFDYKKIDLPKTTFDLLKQTCVRFNFLDFPVIEVCEEDFCQTQGDYNTARDIVFRNGKSCFFSLRGLPKKTQCLQLGATIVRQKDEPPPIIMGTTCITLDKGFVDVLNDVSHNTETGEASNSLKDVFPIIDSKGIKIGSLTLLIRLSCFGKAIITHFKIPQEKEAGYMFANTNEPELQMNPAANQMRTPISLGYPVKNNQVSKPDNNVFYSGTNSEAPPGTGIPETVLGSTPMGESYDTAKTSPMIYRGFPNPTPGAQSTSPGDAYSATVPGNFPQATQNNFHGAAPGTFPGISPGTYPGAPQGTFSEAAPGTYAGAPQGTLPGSAQSTYPGTPQGTFPGAAQGTYQVAPQSTFPAAAQGNFTWAQQGTFPGAAPGNFSGTPQGTFPGVAPGTFPGAPQGIFSGAAPGTFPGAPQGIFSGAAPGTFPGTATGTYTGLGMFPGAGLGNFPEAASGSFPGNAPVTFPGAGSGTFSGVAPNVYGVHAPGPVYGGATSPLSGAAPGMYPNRSLGTYPGVINVSDMFPSGGTPGGTHMTPAGEPGMPLYNAGLSQYAATYPSEIGMGESMGMYSSTDLESAAIKYNIDNNIRKSYKELSVSINGHEFTINVLRKSRPKKEKPQPLQFCGRIPEIENSDSDETIEEESIGEIEEECQEKGDDEKYEEIPKIEESNLIKKEKKKNIISVPEPPPLVAPTIPQKNAFRLCECDIALPKGFRLPETPTNVKQPNLALPPTPPPSPPDKIPQTQFDSTSQPDSTHAIVKTESPLPPIVSNPVVKEKEKVVKQNKKVEEAPKITYCLQPDCPMGFPWPPNIPQEKRIIKVPCCTQMPMHPASIGLKGDQIIFQMSSGLAPDIDYNQSMLNIDNKDKKSPYVLKLGSSNLPKCKCTKMIFELPVPKLKVKKVEKDETDTQYLESDNPFIETVKVDDGKKKGKGKGKKGAKKGGKKGKKK</sequence>
<dbReference type="GO" id="GO:0008017">
    <property type="term" value="F:microtubule binding"/>
    <property type="evidence" value="ECO:0007669"/>
    <property type="project" value="InterPro"/>
</dbReference>
<dbReference type="GO" id="GO:0097431">
    <property type="term" value="C:mitotic spindle pole"/>
    <property type="evidence" value="ECO:0007669"/>
    <property type="project" value="TreeGrafter"/>
</dbReference>
<dbReference type="GO" id="GO:0031122">
    <property type="term" value="P:cytoplasmic microtubule organization"/>
    <property type="evidence" value="ECO:0007669"/>
    <property type="project" value="TreeGrafter"/>
</dbReference>
<dbReference type="OrthoDB" id="6626311at2759"/>
<feature type="compositionally biased region" description="Basic residues" evidence="1">
    <location>
        <begin position="951"/>
        <end position="971"/>
    </location>
</feature>
<feature type="region of interest" description="Disordered" evidence="1">
    <location>
        <begin position="739"/>
        <end position="779"/>
    </location>
</feature>
<dbReference type="GO" id="GO:0005881">
    <property type="term" value="C:cytoplasmic microtubule"/>
    <property type="evidence" value="ECO:0007669"/>
    <property type="project" value="TreeGrafter"/>
</dbReference>
<dbReference type="PANTHER" id="PTHR21831">
    <property type="entry name" value="MICROTUBULE-ASSOCIATED PROTEIN 10"/>
    <property type="match status" value="1"/>
</dbReference>
<feature type="region of interest" description="Disordered" evidence="1">
    <location>
        <begin position="944"/>
        <end position="971"/>
    </location>
</feature>
<organism evidence="2 3">
    <name type="scientific">Nezara viridula</name>
    <name type="common">Southern green stink bug</name>
    <name type="synonym">Cimex viridulus</name>
    <dbReference type="NCBI Taxonomy" id="85310"/>
    <lineage>
        <taxon>Eukaryota</taxon>
        <taxon>Metazoa</taxon>
        <taxon>Ecdysozoa</taxon>
        <taxon>Arthropoda</taxon>
        <taxon>Hexapoda</taxon>
        <taxon>Insecta</taxon>
        <taxon>Pterygota</taxon>
        <taxon>Neoptera</taxon>
        <taxon>Paraneoptera</taxon>
        <taxon>Hemiptera</taxon>
        <taxon>Heteroptera</taxon>
        <taxon>Panheteroptera</taxon>
        <taxon>Pentatomomorpha</taxon>
        <taxon>Pentatomoidea</taxon>
        <taxon>Pentatomidae</taxon>
        <taxon>Pentatominae</taxon>
        <taxon>Nezara</taxon>
    </lineage>
</organism>
<accession>A0A9P0EDR4</accession>
<feature type="compositionally biased region" description="Polar residues" evidence="1">
    <location>
        <begin position="346"/>
        <end position="360"/>
    </location>
</feature>
<dbReference type="Pfam" id="PF14924">
    <property type="entry name" value="MAP10_N"/>
    <property type="match status" value="1"/>
</dbReference>
<dbReference type="GO" id="GO:0030496">
    <property type="term" value="C:midbody"/>
    <property type="evidence" value="ECO:0007669"/>
    <property type="project" value="TreeGrafter"/>
</dbReference>
<evidence type="ECO:0000313" key="3">
    <source>
        <dbReference type="Proteomes" id="UP001152798"/>
    </source>
</evidence>
<feature type="region of interest" description="Disordered" evidence="1">
    <location>
        <begin position="318"/>
        <end position="366"/>
    </location>
</feature>
<keyword evidence="3" id="KW-1185">Reference proteome</keyword>
<name>A0A9P0EDR4_NEZVI</name>
<gene>
    <name evidence="2" type="ORF">NEZAVI_LOCUS5774</name>
</gene>
<reference evidence="2" key="1">
    <citation type="submission" date="2022-01" db="EMBL/GenBank/DDBJ databases">
        <authorList>
            <person name="King R."/>
        </authorList>
    </citation>
    <scope>NUCLEOTIDE SEQUENCE</scope>
</reference>
<dbReference type="GO" id="GO:0032467">
    <property type="term" value="P:positive regulation of cytokinesis"/>
    <property type="evidence" value="ECO:0007669"/>
    <property type="project" value="TreeGrafter"/>
</dbReference>
<feature type="compositionally biased region" description="Pro residues" evidence="1">
    <location>
        <begin position="751"/>
        <end position="763"/>
    </location>
</feature>
<proteinExistence type="predicted"/>
<dbReference type="GO" id="GO:0005813">
    <property type="term" value="C:centrosome"/>
    <property type="evidence" value="ECO:0007669"/>
    <property type="project" value="TreeGrafter"/>
</dbReference>